<feature type="region of interest" description="Disordered" evidence="3">
    <location>
        <begin position="344"/>
        <end position="369"/>
    </location>
</feature>
<dbReference type="GO" id="GO:0005673">
    <property type="term" value="C:transcription factor TFIIE complex"/>
    <property type="evidence" value="ECO:0007669"/>
    <property type="project" value="TreeGrafter"/>
</dbReference>
<evidence type="ECO:0000256" key="1">
    <source>
        <dbReference type="ARBA" id="ARBA00023015"/>
    </source>
</evidence>
<dbReference type="SUPFAM" id="SSF46785">
    <property type="entry name" value="Winged helix' DNA-binding domain"/>
    <property type="match status" value="1"/>
</dbReference>
<feature type="compositionally biased region" description="Basic and acidic residues" evidence="3">
    <location>
        <begin position="351"/>
        <end position="362"/>
    </location>
</feature>
<dbReference type="InterPro" id="IPR017919">
    <property type="entry name" value="TFIIE/TFIIEa_HTH"/>
</dbReference>
<dbReference type="InterPro" id="IPR024550">
    <property type="entry name" value="TFIIEa/SarR/Rpc3_HTH_dom"/>
</dbReference>
<evidence type="ECO:0000256" key="2">
    <source>
        <dbReference type="ARBA" id="ARBA00023163"/>
    </source>
</evidence>
<dbReference type="GO" id="GO:0006367">
    <property type="term" value="P:transcription initiation at RNA polymerase II promoter"/>
    <property type="evidence" value="ECO:0007669"/>
    <property type="project" value="InterPro"/>
</dbReference>
<dbReference type="InterPro" id="IPR036388">
    <property type="entry name" value="WH-like_DNA-bd_sf"/>
</dbReference>
<dbReference type="SUPFAM" id="SSF57783">
    <property type="entry name" value="Zinc beta-ribbon"/>
    <property type="match status" value="1"/>
</dbReference>
<gene>
    <name evidence="5" type="ORF">HTAM1171_LOCUS10994</name>
</gene>
<dbReference type="Gene3D" id="1.10.10.10">
    <property type="entry name" value="Winged helix-like DNA-binding domain superfamily/Winged helix DNA-binding domain"/>
    <property type="match status" value="1"/>
</dbReference>
<feature type="compositionally biased region" description="Acidic residues" evidence="3">
    <location>
        <begin position="480"/>
        <end position="492"/>
    </location>
</feature>
<organism evidence="5">
    <name type="scientific">Helicotheca tamesis</name>
    <dbReference type="NCBI Taxonomy" id="374047"/>
    <lineage>
        <taxon>Eukaryota</taxon>
        <taxon>Sar</taxon>
        <taxon>Stramenopiles</taxon>
        <taxon>Ochrophyta</taxon>
        <taxon>Bacillariophyta</taxon>
        <taxon>Mediophyceae</taxon>
        <taxon>Lithodesmiophycidae</taxon>
        <taxon>Lithodesmiales</taxon>
        <taxon>Lithodesmiaceae</taxon>
        <taxon>Helicotheca</taxon>
    </lineage>
</organism>
<feature type="domain" description="HTH TFE/IIEalpha-type" evidence="4">
    <location>
        <begin position="8"/>
        <end position="97"/>
    </location>
</feature>
<name>A0A7S2N1L5_9STRA</name>
<evidence type="ECO:0000259" key="4">
    <source>
        <dbReference type="PROSITE" id="PS51344"/>
    </source>
</evidence>
<dbReference type="EMBL" id="HBGV01017810">
    <property type="protein sequence ID" value="CAD9514418.1"/>
    <property type="molecule type" value="Transcribed_RNA"/>
</dbReference>
<evidence type="ECO:0000313" key="5">
    <source>
        <dbReference type="EMBL" id="CAD9514418.1"/>
    </source>
</evidence>
<feature type="region of interest" description="Disordered" evidence="3">
    <location>
        <begin position="439"/>
        <end position="492"/>
    </location>
</feature>
<accession>A0A7S2N1L5</accession>
<dbReference type="AlphaFoldDB" id="A0A7S2N1L5"/>
<dbReference type="InterPro" id="IPR039997">
    <property type="entry name" value="TFE"/>
</dbReference>
<evidence type="ECO:0000256" key="3">
    <source>
        <dbReference type="SAM" id="MobiDB-lite"/>
    </source>
</evidence>
<protein>
    <recommendedName>
        <fullName evidence="4">HTH TFE/IIEalpha-type domain-containing protein</fullName>
    </recommendedName>
</protein>
<feature type="compositionally biased region" description="Acidic residues" evidence="3">
    <location>
        <begin position="399"/>
        <end position="411"/>
    </location>
</feature>
<dbReference type="InterPro" id="IPR002853">
    <property type="entry name" value="TFIIE_asu"/>
</dbReference>
<keyword evidence="1" id="KW-0805">Transcription regulation</keyword>
<dbReference type="PROSITE" id="PS51344">
    <property type="entry name" value="HTH_TFE_IIE"/>
    <property type="match status" value="1"/>
</dbReference>
<sequence length="492" mass="54852">MSDQTVYAEALIATVARAFYDDDAVCLIDVLLRDKFLRDDDMGPRLSLPPRQLRKTLQFLQEEHLVKYEHVDDLSSGGSQNTKFWYLDYNHAVNVIRLRVFLLKKKLEDAELRARSSSMYLCPGYKTKACNGRYTETEAQQVIDYESGLFLCPECVTTHESNPDPPPKATYTLQLLDNTRDLRLAMDNMRRVNVQLSTKMIGNQQLRAGIYDLLQKVRSKGKGPLTSNLPSENRALGIGSKRLAGTGRTAGIKAKKLAQQGVATTATGVRRYLGGATRTEEGSDLTFLKNAMGQEIAFEVEKGGGARANLLATKTKQRSKLMDAAASRVGVSVDIATALLEAQRRERKRARGEGGDESENKKQNTSAANLPGTLFFLRNNIGRKGFVDEEERERRRLLEEEDETDDEEEVEGGAVVVMDDADELRAMPEEERRMVFQSHYKEEKQRQLALLQSGLGKSAGKTLNGTPRVVSENGGGQSSDETDSEDLEWEEG</sequence>
<dbReference type="SMART" id="SM00531">
    <property type="entry name" value="TFIIE"/>
    <property type="match status" value="1"/>
</dbReference>
<dbReference type="Pfam" id="PF02002">
    <property type="entry name" value="TFIIE_alpha"/>
    <property type="match status" value="1"/>
</dbReference>
<keyword evidence="2" id="KW-0804">Transcription</keyword>
<dbReference type="PANTHER" id="PTHR13097:SF7">
    <property type="entry name" value="GENERAL TRANSCRIPTION FACTOR IIE SUBUNIT 1"/>
    <property type="match status" value="1"/>
</dbReference>
<proteinExistence type="predicted"/>
<reference evidence="5" key="1">
    <citation type="submission" date="2021-01" db="EMBL/GenBank/DDBJ databases">
        <authorList>
            <person name="Corre E."/>
            <person name="Pelletier E."/>
            <person name="Niang G."/>
            <person name="Scheremetjew M."/>
            <person name="Finn R."/>
            <person name="Kale V."/>
            <person name="Holt S."/>
            <person name="Cochrane G."/>
            <person name="Meng A."/>
            <person name="Brown T."/>
            <person name="Cohen L."/>
        </authorList>
    </citation>
    <scope>NUCLEOTIDE SEQUENCE</scope>
    <source>
        <strain evidence="5">CCMP826</strain>
    </source>
</reference>
<dbReference type="PANTHER" id="PTHR13097">
    <property type="entry name" value="TRANSCRIPTION INITIATION FACTOR IIE, ALPHA SUBUNIT"/>
    <property type="match status" value="1"/>
</dbReference>
<dbReference type="InterPro" id="IPR036390">
    <property type="entry name" value="WH_DNA-bd_sf"/>
</dbReference>
<feature type="region of interest" description="Disordered" evidence="3">
    <location>
        <begin position="388"/>
        <end position="415"/>
    </location>
</feature>